<dbReference type="InterPro" id="IPR012597">
    <property type="entry name" value="Pheromone"/>
</dbReference>
<proteinExistence type="evidence at transcript level"/>
<reference evidence="2" key="1">
    <citation type="submission" date="2013-04" db="EMBL/GenBank/DDBJ databases">
        <authorList>
            <person name="Ryu J.-S."/>
        </authorList>
    </citation>
    <scope>NUCLEOTIDE SEQUENCE</scope>
    <source>
        <strain evidence="2">KNR2312</strain>
    </source>
</reference>
<sequence>MDTFYTITAITDALEQCIAPVLSSIPIQNNSDDDPPLPVPVDEERYGGGVTSSWCTIS</sequence>
<dbReference type="Pfam" id="PF08015">
    <property type="entry name" value="Pheromone"/>
    <property type="match status" value="1"/>
</dbReference>
<organism evidence="2">
    <name type="scientific">Pleurotus eryngii var. eryngii</name>
    <dbReference type="NCBI Taxonomy" id="280321"/>
    <lineage>
        <taxon>Eukaryota</taxon>
        <taxon>Fungi</taxon>
        <taxon>Dikarya</taxon>
        <taxon>Basidiomycota</taxon>
        <taxon>Agaricomycotina</taxon>
        <taxon>Agaricomycetes</taxon>
        <taxon>Agaricomycetidae</taxon>
        <taxon>Agaricales</taxon>
        <taxon>Pleurotineae</taxon>
        <taxon>Pleurotaceae</taxon>
        <taxon>Pleurotus</taxon>
    </lineage>
</organism>
<dbReference type="EMBL" id="KC879321">
    <property type="protein sequence ID" value="AHL45288.1"/>
    <property type="molecule type" value="mRNA"/>
</dbReference>
<dbReference type="AlphaFoldDB" id="X2DEZ1"/>
<reference evidence="2" key="2">
    <citation type="journal article" date="2014" name="PLoS ONE">
        <title>Identification and Functional Analysis of Pheromone and Receptor Genes in the B3 Mating Locus of Pleurotus eryngii.</title>
        <authorList>
            <person name="Kim K.H."/>
            <person name="Kang Y.M."/>
            <person name="Im C.H."/>
            <person name="Ali A."/>
            <person name="Kim S.Y."/>
            <person name="Je H.J."/>
            <person name="Kim M.K."/>
            <person name="Rho H.S."/>
            <person name="Lee H.S."/>
            <person name="Kong W.S."/>
            <person name="Ryu J.S."/>
        </authorList>
    </citation>
    <scope>NUCLEOTIDE SEQUENCE</scope>
    <source>
        <strain evidence="2">KNR2312</strain>
    </source>
</reference>
<protein>
    <submittedName>
        <fullName evidence="2">Pheromone phb3.2</fullName>
    </submittedName>
</protein>
<dbReference type="GO" id="GO:0016020">
    <property type="term" value="C:membrane"/>
    <property type="evidence" value="ECO:0007669"/>
    <property type="project" value="InterPro"/>
</dbReference>
<feature type="region of interest" description="Disordered" evidence="1">
    <location>
        <begin position="29"/>
        <end position="58"/>
    </location>
</feature>
<name>X2DEZ1_PLEER</name>
<evidence type="ECO:0000313" key="2">
    <source>
        <dbReference type="EMBL" id="AHL45288.1"/>
    </source>
</evidence>
<evidence type="ECO:0000256" key="1">
    <source>
        <dbReference type="SAM" id="MobiDB-lite"/>
    </source>
</evidence>
<accession>X2DEZ1</accession>
<dbReference type="GO" id="GO:0000772">
    <property type="term" value="F:mating pheromone activity"/>
    <property type="evidence" value="ECO:0007669"/>
    <property type="project" value="InterPro"/>
</dbReference>